<dbReference type="Gene3D" id="3.40.50.1820">
    <property type="entry name" value="alpha/beta hydrolase"/>
    <property type="match status" value="1"/>
</dbReference>
<evidence type="ECO:0000256" key="2">
    <source>
        <dbReference type="ARBA" id="ARBA00022645"/>
    </source>
</evidence>
<dbReference type="InterPro" id="IPR018202">
    <property type="entry name" value="Ser_caboxypep_ser_AS"/>
</dbReference>
<dbReference type="OrthoDB" id="443318at2759"/>
<comment type="caution">
    <text evidence="8">The sequence shown here is derived from an EMBL/GenBank/DDBJ whole genome shotgun (WGS) entry which is preliminary data.</text>
</comment>
<dbReference type="EMBL" id="LASV01000191">
    <property type="protein sequence ID" value="KKA21286.1"/>
    <property type="molecule type" value="Genomic_DNA"/>
</dbReference>
<keyword evidence="2 7" id="KW-0121">Carboxypeptidase</keyword>
<keyword evidence="4 7" id="KW-0732">Signal</keyword>
<gene>
    <name evidence="8" type="ORF">T310_4662</name>
</gene>
<sequence>MLLKSFVTTAVLAAGLLADNVAAFGRFGRMARDPYNLAKRAQRAPPKLQQREQSKQNFRFLNNNTKPYLVESLPDVNFDIGEMYSGLIPIDPKNTSRALFFVFQPTIGEPVDEITIWLNGGPGCSSLEGFFQENGRFIWPTGAFAPVENPYSWVNLTNMLWVDQPVGTGFSIGTPTAVRQEETAADFVKFFKNFQDLFGIKKFKIYVTGESYAGRYVPYISAAFLDQNNTDYYDLRGALVYDPCIGQFDYVQEEVPVVPFVQQNANLFNFNQSFMAELESLHKSCGYEDYINKYLTFPASGVQPAIGPNIPNASCDVFDLIANAVLDPNPCFNIYEINQNCPIPYDPLGFPTEIFLTPPGATIYFDRDDVKKALHAPNITWSECSENPVFVGGNGGPEGEGDLAADPIQHVLPKVIEATNRVLVGNGDYDMIIITNGTLLAIQNMTWNGKLGFEQQPSTPINIDIPDLVYAQAFAENGMAGLDGPQGQMGIQHYERGLMWVETFQSGHMQPEFQPRSSYRHLEWLLGRREQI</sequence>
<evidence type="ECO:0000313" key="8">
    <source>
        <dbReference type="EMBL" id="KKA21286.1"/>
    </source>
</evidence>
<dbReference type="InterPro" id="IPR029058">
    <property type="entry name" value="AB_hydrolase_fold"/>
</dbReference>
<organism evidence="8 9">
    <name type="scientific">Rasamsonia emersonii (strain ATCC 16479 / CBS 393.64 / IMI 116815)</name>
    <dbReference type="NCBI Taxonomy" id="1408163"/>
    <lineage>
        <taxon>Eukaryota</taxon>
        <taxon>Fungi</taxon>
        <taxon>Dikarya</taxon>
        <taxon>Ascomycota</taxon>
        <taxon>Pezizomycotina</taxon>
        <taxon>Eurotiomycetes</taxon>
        <taxon>Eurotiomycetidae</taxon>
        <taxon>Eurotiales</taxon>
        <taxon>Trichocomaceae</taxon>
        <taxon>Rasamsonia</taxon>
    </lineage>
</organism>
<feature type="chain" id="PRO_5005117063" description="Carboxypeptidase" evidence="7">
    <location>
        <begin position="19"/>
        <end position="532"/>
    </location>
</feature>
<dbReference type="SUPFAM" id="SSF53474">
    <property type="entry name" value="alpha/beta-Hydrolases"/>
    <property type="match status" value="1"/>
</dbReference>
<dbReference type="EC" id="3.4.16.-" evidence="7"/>
<protein>
    <recommendedName>
        <fullName evidence="7">Carboxypeptidase</fullName>
        <ecNumber evidence="7">3.4.16.-</ecNumber>
    </recommendedName>
</protein>
<dbReference type="Proteomes" id="UP000053958">
    <property type="component" value="Unassembled WGS sequence"/>
</dbReference>
<proteinExistence type="inferred from homology"/>
<reference evidence="8 9" key="1">
    <citation type="submission" date="2015-04" db="EMBL/GenBank/DDBJ databases">
        <authorList>
            <person name="Heijne W.H."/>
            <person name="Fedorova N.D."/>
            <person name="Nierman W.C."/>
            <person name="Vollebregt A.W."/>
            <person name="Zhao Z."/>
            <person name="Wu L."/>
            <person name="Kumar M."/>
            <person name="Stam H."/>
            <person name="van den Berg M.A."/>
            <person name="Pel H.J."/>
        </authorList>
    </citation>
    <scope>NUCLEOTIDE SEQUENCE [LARGE SCALE GENOMIC DNA]</scope>
    <source>
        <strain evidence="8 9">CBS 393.64</strain>
    </source>
</reference>
<dbReference type="GeneID" id="25317009"/>
<dbReference type="PANTHER" id="PTHR11802">
    <property type="entry name" value="SERINE PROTEASE FAMILY S10 SERINE CARBOXYPEPTIDASE"/>
    <property type="match status" value="1"/>
</dbReference>
<evidence type="ECO:0000256" key="5">
    <source>
        <dbReference type="ARBA" id="ARBA00022801"/>
    </source>
</evidence>
<evidence type="ECO:0000256" key="6">
    <source>
        <dbReference type="ARBA" id="ARBA00023180"/>
    </source>
</evidence>
<keyword evidence="9" id="KW-1185">Reference proteome</keyword>
<evidence type="ECO:0000256" key="1">
    <source>
        <dbReference type="ARBA" id="ARBA00009431"/>
    </source>
</evidence>
<dbReference type="GO" id="GO:0006508">
    <property type="term" value="P:proteolysis"/>
    <property type="evidence" value="ECO:0007669"/>
    <property type="project" value="UniProtKB-KW"/>
</dbReference>
<accession>A0A0F4YTX0</accession>
<dbReference type="InterPro" id="IPR001563">
    <property type="entry name" value="Peptidase_S10"/>
</dbReference>
<keyword evidence="6" id="KW-0325">Glycoprotein</keyword>
<name>A0A0F4YTX0_RASE3</name>
<dbReference type="PROSITE" id="PS00131">
    <property type="entry name" value="CARBOXYPEPT_SER_SER"/>
    <property type="match status" value="1"/>
</dbReference>
<dbReference type="PROSITE" id="PS00560">
    <property type="entry name" value="CARBOXYPEPT_SER_HIS"/>
    <property type="match status" value="1"/>
</dbReference>
<comment type="similarity">
    <text evidence="1 7">Belongs to the peptidase S10 family.</text>
</comment>
<evidence type="ECO:0000256" key="4">
    <source>
        <dbReference type="ARBA" id="ARBA00022729"/>
    </source>
</evidence>
<dbReference type="InterPro" id="IPR033124">
    <property type="entry name" value="Ser_caboxypep_his_AS"/>
</dbReference>
<evidence type="ECO:0000256" key="3">
    <source>
        <dbReference type="ARBA" id="ARBA00022670"/>
    </source>
</evidence>
<dbReference type="PANTHER" id="PTHR11802:SF479">
    <property type="entry name" value="CARBOXYPEPTIDASE"/>
    <property type="match status" value="1"/>
</dbReference>
<evidence type="ECO:0000313" key="9">
    <source>
        <dbReference type="Proteomes" id="UP000053958"/>
    </source>
</evidence>
<dbReference type="FunFam" id="3.40.50.1820:FF:000118">
    <property type="entry name" value="Carboxypeptidase"/>
    <property type="match status" value="1"/>
</dbReference>
<dbReference type="AlphaFoldDB" id="A0A0F4YTX0"/>
<dbReference type="RefSeq" id="XP_013327898.1">
    <property type="nucleotide sequence ID" value="XM_013472444.1"/>
</dbReference>
<dbReference type="GO" id="GO:0004185">
    <property type="term" value="F:serine-type carboxypeptidase activity"/>
    <property type="evidence" value="ECO:0007669"/>
    <property type="project" value="UniProtKB-UniRule"/>
</dbReference>
<feature type="signal peptide" evidence="7">
    <location>
        <begin position="1"/>
        <end position="18"/>
    </location>
</feature>
<evidence type="ECO:0000256" key="7">
    <source>
        <dbReference type="RuleBase" id="RU361156"/>
    </source>
</evidence>
<dbReference type="STRING" id="1408163.A0A0F4YTX0"/>
<keyword evidence="3 7" id="KW-0645">Protease</keyword>
<dbReference type="Pfam" id="PF00450">
    <property type="entry name" value="Peptidase_S10"/>
    <property type="match status" value="1"/>
</dbReference>
<dbReference type="PRINTS" id="PR00724">
    <property type="entry name" value="CRBOXYPTASEC"/>
</dbReference>
<keyword evidence="5 7" id="KW-0378">Hydrolase</keyword>